<protein>
    <submittedName>
        <fullName evidence="3">Enoyl-CoA hydratase</fullName>
    </submittedName>
</protein>
<reference evidence="3" key="1">
    <citation type="submission" date="2022-08" db="EMBL/GenBank/DDBJ databases">
        <title>Mycobacterium kiyosense sp. nov., scotochromogenic slow-glowing species isolated from respiratory specimens.</title>
        <authorList>
            <person name="Fukano H."/>
            <person name="Kazumi Y."/>
            <person name="Sakagami N."/>
            <person name="Ato M."/>
            <person name="Mitarai S."/>
            <person name="Hoshino Y."/>
        </authorList>
    </citation>
    <scope>NUCLEOTIDE SEQUENCE</scope>
    <source>
        <strain evidence="3">1413</strain>
        <strain evidence="2">SRL2020-028</strain>
    </source>
</reference>
<dbReference type="InterPro" id="IPR001753">
    <property type="entry name" value="Enoyl-CoA_hydra/iso"/>
</dbReference>
<dbReference type="GO" id="GO:0003824">
    <property type="term" value="F:catalytic activity"/>
    <property type="evidence" value="ECO:0007669"/>
    <property type="project" value="UniProtKB-ARBA"/>
</dbReference>
<dbReference type="Proteomes" id="UP001064782">
    <property type="component" value="Unassembled WGS sequence"/>
</dbReference>
<dbReference type="InterPro" id="IPR029045">
    <property type="entry name" value="ClpP/crotonase-like_dom_sf"/>
</dbReference>
<comment type="caution">
    <text evidence="3">The sequence shown here is derived from an EMBL/GenBank/DDBJ whole genome shotgun (WGS) entry which is preliminary data.</text>
</comment>
<keyword evidence="4" id="KW-1185">Reference proteome</keyword>
<evidence type="ECO:0000313" key="4">
    <source>
        <dbReference type="Proteomes" id="UP001064782"/>
    </source>
</evidence>
<name>A0A9P3Q319_9MYCO</name>
<evidence type="ECO:0000313" key="2">
    <source>
        <dbReference type="EMBL" id="GLB81000.1"/>
    </source>
</evidence>
<evidence type="ECO:0000313" key="3">
    <source>
        <dbReference type="EMBL" id="GLD28804.1"/>
    </source>
</evidence>
<dbReference type="AlphaFoldDB" id="A0A9P3Q319"/>
<dbReference type="PANTHER" id="PTHR11941">
    <property type="entry name" value="ENOYL-COA HYDRATASE-RELATED"/>
    <property type="match status" value="1"/>
</dbReference>
<proteinExistence type="predicted"/>
<dbReference type="PANTHER" id="PTHR11941:SF54">
    <property type="entry name" value="ENOYL-COA HYDRATASE, MITOCHONDRIAL"/>
    <property type="match status" value="1"/>
</dbReference>
<evidence type="ECO:0000256" key="1">
    <source>
        <dbReference type="ARBA" id="ARBA00023098"/>
    </source>
</evidence>
<dbReference type="GO" id="GO:0006635">
    <property type="term" value="P:fatty acid beta-oxidation"/>
    <property type="evidence" value="ECO:0007669"/>
    <property type="project" value="TreeGrafter"/>
</dbReference>
<keyword evidence="1" id="KW-0443">Lipid metabolism</keyword>
<dbReference type="Proteomes" id="UP001165663">
    <property type="component" value="Unassembled WGS sequence"/>
</dbReference>
<dbReference type="Pfam" id="PF00378">
    <property type="entry name" value="ECH_1"/>
    <property type="match status" value="1"/>
</dbReference>
<sequence length="273" mass="28852">MIKRVQRQYAPHMTIRHGDLRLDVNGDVAEIVWAATGLNLFTPEVADAYDAALDDLPESARALIVRAEGKVFCAGVQAQQFTTMDAEAGTEFSRRLLGLVQRIERLPLPTVAVVHGLNLTIGLELTLACDFIWAAAEANMGLVEARVGITPAAGGTQRLVARAGVAHAREMVITGQTYPASVLRDWGVIDRVLPQEQLLMAAREFAAELAAGPTVATAIAKQIIALARDHGVAAADAATPELAGPVLSSEDAAIGVKTLLSQGPGAKPPFRGR</sequence>
<dbReference type="CDD" id="cd06558">
    <property type="entry name" value="crotonase-like"/>
    <property type="match status" value="1"/>
</dbReference>
<dbReference type="EMBL" id="BRZI01000002">
    <property type="protein sequence ID" value="GLD28804.1"/>
    <property type="molecule type" value="Genomic_DNA"/>
</dbReference>
<organism evidence="3 4">
    <name type="scientific">Mycobacterium kiyosense</name>
    <dbReference type="NCBI Taxonomy" id="2871094"/>
    <lineage>
        <taxon>Bacteria</taxon>
        <taxon>Bacillati</taxon>
        <taxon>Actinomycetota</taxon>
        <taxon>Actinomycetes</taxon>
        <taxon>Mycobacteriales</taxon>
        <taxon>Mycobacteriaceae</taxon>
        <taxon>Mycobacterium</taxon>
    </lineage>
</organism>
<accession>A0A9P3Q319</accession>
<gene>
    <name evidence="3" type="primary">paaG_3</name>
    <name evidence="3" type="ORF">Mkiyose1413_06870</name>
    <name evidence="2" type="ORF">SRL2020028_02560</name>
</gene>
<dbReference type="Gene3D" id="3.90.226.10">
    <property type="entry name" value="2-enoyl-CoA Hydratase, Chain A, domain 1"/>
    <property type="match status" value="1"/>
</dbReference>
<dbReference type="EMBL" id="BRXE01000001">
    <property type="protein sequence ID" value="GLB81000.1"/>
    <property type="molecule type" value="Genomic_DNA"/>
</dbReference>
<dbReference type="SUPFAM" id="SSF52096">
    <property type="entry name" value="ClpP/crotonase"/>
    <property type="match status" value="1"/>
</dbReference>